<dbReference type="PANTHER" id="PTHR45913:SF5">
    <property type="entry name" value="GENERAL TRANSCRIPTION FACTOR II-I REPEAT DOMAIN-CONTAINING PROTEIN 2A-LIKE PROTEIN"/>
    <property type="match status" value="1"/>
</dbReference>
<sequence>MTLVIKTINCIKSRGLNHRQYRSSLEDTDHDDLQYYCAWGWLSRVKMLKRFCELIDIVAEFDRQEERSKKAGKAHFKASECVEYKLQNWNGAKTCFKTSADCYRQILSNLAFESYRKRVEVSLKDEIN</sequence>
<comment type="caution">
    <text evidence="1">The sequence shown here is derived from an EMBL/GenBank/DDBJ whole genome shotgun (WGS) entry which is preliminary data.</text>
</comment>
<dbReference type="Proteomes" id="UP000031668">
    <property type="component" value="Unassembled WGS sequence"/>
</dbReference>
<name>A0A0C2J1P0_THEKT</name>
<accession>A0A0C2J1P0</accession>
<evidence type="ECO:0000313" key="1">
    <source>
        <dbReference type="EMBL" id="KII71779.1"/>
    </source>
</evidence>
<evidence type="ECO:0000313" key="2">
    <source>
        <dbReference type="Proteomes" id="UP000031668"/>
    </source>
</evidence>
<dbReference type="OrthoDB" id="10061052at2759"/>
<proteinExistence type="predicted"/>
<keyword evidence="2" id="KW-1185">Reference proteome</keyword>
<protein>
    <submittedName>
        <fullName evidence="1">Uncharacterized protein</fullName>
    </submittedName>
</protein>
<reference evidence="1 2" key="1">
    <citation type="journal article" date="2014" name="Genome Biol. Evol.">
        <title>The genome of the myxosporean Thelohanellus kitauei shows adaptations to nutrient acquisition within its fish host.</title>
        <authorList>
            <person name="Yang Y."/>
            <person name="Xiong J."/>
            <person name="Zhou Z."/>
            <person name="Huo F."/>
            <person name="Miao W."/>
            <person name="Ran C."/>
            <person name="Liu Y."/>
            <person name="Zhang J."/>
            <person name="Feng J."/>
            <person name="Wang M."/>
            <person name="Wang M."/>
            <person name="Wang L."/>
            <person name="Yao B."/>
        </authorList>
    </citation>
    <scope>NUCLEOTIDE SEQUENCE [LARGE SCALE GENOMIC DNA]</scope>
    <source>
        <strain evidence="1">Wuqing</strain>
    </source>
</reference>
<dbReference type="PANTHER" id="PTHR45913">
    <property type="entry name" value="EPM2A-INTERACTING PROTEIN 1"/>
    <property type="match status" value="1"/>
</dbReference>
<dbReference type="AlphaFoldDB" id="A0A0C2J1P0"/>
<gene>
    <name evidence="1" type="ORF">RF11_12438</name>
</gene>
<dbReference type="EMBL" id="JWZT01001618">
    <property type="protein sequence ID" value="KII71779.1"/>
    <property type="molecule type" value="Genomic_DNA"/>
</dbReference>
<organism evidence="1 2">
    <name type="scientific">Thelohanellus kitauei</name>
    <name type="common">Myxosporean</name>
    <dbReference type="NCBI Taxonomy" id="669202"/>
    <lineage>
        <taxon>Eukaryota</taxon>
        <taxon>Metazoa</taxon>
        <taxon>Cnidaria</taxon>
        <taxon>Myxozoa</taxon>
        <taxon>Myxosporea</taxon>
        <taxon>Bivalvulida</taxon>
        <taxon>Platysporina</taxon>
        <taxon>Myxobolidae</taxon>
        <taxon>Thelohanellus</taxon>
    </lineage>
</organism>